<feature type="transmembrane region" description="Helical" evidence="7">
    <location>
        <begin position="93"/>
        <end position="126"/>
    </location>
</feature>
<dbReference type="Proteomes" id="UP000184462">
    <property type="component" value="Unassembled WGS sequence"/>
</dbReference>
<dbReference type="EMBL" id="FQTW01000001">
    <property type="protein sequence ID" value="SHE29463.1"/>
    <property type="molecule type" value="Genomic_DNA"/>
</dbReference>
<feature type="transmembrane region" description="Helical" evidence="7">
    <location>
        <begin position="532"/>
        <end position="555"/>
    </location>
</feature>
<organism evidence="9 10">
    <name type="scientific">Psychroflexus salarius</name>
    <dbReference type="NCBI Taxonomy" id="1155689"/>
    <lineage>
        <taxon>Bacteria</taxon>
        <taxon>Pseudomonadati</taxon>
        <taxon>Bacteroidota</taxon>
        <taxon>Flavobacteriia</taxon>
        <taxon>Flavobacteriales</taxon>
        <taxon>Flavobacteriaceae</taxon>
        <taxon>Psychroflexus</taxon>
    </lineage>
</organism>
<dbReference type="Gene3D" id="3.30.70.1450">
    <property type="entry name" value="Regulator of K+ conductance, C-terminal domain"/>
    <property type="match status" value="2"/>
</dbReference>
<dbReference type="PROSITE" id="PS01271">
    <property type="entry name" value="NA_SULFATE"/>
    <property type="match status" value="1"/>
</dbReference>
<feature type="transmembrane region" description="Helical" evidence="7">
    <location>
        <begin position="7"/>
        <end position="38"/>
    </location>
</feature>
<evidence type="ECO:0000313" key="10">
    <source>
        <dbReference type="Proteomes" id="UP000184462"/>
    </source>
</evidence>
<dbReference type="RefSeq" id="WP_073190396.1">
    <property type="nucleotide sequence ID" value="NZ_FQTW01000001.1"/>
</dbReference>
<feature type="transmembrane region" description="Helical" evidence="7">
    <location>
        <begin position="452"/>
        <end position="470"/>
    </location>
</feature>
<dbReference type="AlphaFoldDB" id="A0A1M4SB53"/>
<evidence type="ECO:0000256" key="5">
    <source>
        <dbReference type="ARBA" id="ARBA00022989"/>
    </source>
</evidence>
<keyword evidence="5 7" id="KW-1133">Transmembrane helix</keyword>
<reference evidence="9 10" key="1">
    <citation type="submission" date="2016-11" db="EMBL/GenBank/DDBJ databases">
        <authorList>
            <person name="Jaros S."/>
            <person name="Januszkiewicz K."/>
            <person name="Wedrychowicz H."/>
        </authorList>
    </citation>
    <scope>NUCLEOTIDE SEQUENCE [LARGE SCALE GENOMIC DNA]</scope>
    <source>
        <strain evidence="9 10">DSM 25661</strain>
    </source>
</reference>
<dbReference type="STRING" id="1155689.SAMN05444278_10167"/>
<dbReference type="PROSITE" id="PS51202">
    <property type="entry name" value="RCK_C"/>
    <property type="match status" value="2"/>
</dbReference>
<feature type="transmembrane region" description="Helical" evidence="7">
    <location>
        <begin position="490"/>
        <end position="511"/>
    </location>
</feature>
<dbReference type="PANTHER" id="PTHR43652:SF2">
    <property type="entry name" value="BASIC AMINO ACID ANTIPORTER YFCC-RELATED"/>
    <property type="match status" value="1"/>
</dbReference>
<feature type="transmembrane region" description="Helical" evidence="7">
    <location>
        <begin position="58"/>
        <end position="81"/>
    </location>
</feature>
<keyword evidence="10" id="KW-1185">Reference proteome</keyword>
<evidence type="ECO:0000256" key="1">
    <source>
        <dbReference type="ARBA" id="ARBA00004141"/>
    </source>
</evidence>
<evidence type="ECO:0000256" key="3">
    <source>
        <dbReference type="ARBA" id="ARBA00022692"/>
    </source>
</evidence>
<feature type="transmembrane region" description="Helical" evidence="7">
    <location>
        <begin position="138"/>
        <end position="161"/>
    </location>
</feature>
<sequence length="598" mass="65643">MTTAAIITLVIIGLAVVLFITEIISVDLIAILIMLALVFSGVLTPEEGILGFSNKATITVAFMFVISAALLKTGALQYLAHRLSKIFRYQFDVGMLLMMLLIAIISAFVNNTPVVAVFIPVVIQIAHESGQSPSKMLIPLSFASIFGGMCTLIGTSTNILVSGISKQEISLEIGIFEMTPVALGLVVVGIIYMRFVGIKLLPNRRSDKNLSEKFNLNKYLTDVELLQDSTSVGQRIMDSDLVKDFDMDIIEVSRGETKFNLPQGDFILKANDILKVRCNVDKIKSLKDKTKSIKLSPIKIGDDTLKETESALIEMVITSASNIHGKTLKEIDFRRKYRATPLGIKHRENIKHDNLYDTKLLSGDVILAEVKTHYIKELKRIETEDDTPFVLLSEDHITDFNQTKFYTVSGLVLLMVILASIGLVDIMIGAISVVTLLVILKFLSMKELYKAINWKIVFLLAGAISLGTAMHKTGLDLNIANLLTDNLGHLGPIALISGLYLSTSLLTELMSNNASAALMAPIAIATANIGDYQVMPFLVAIMLAASGTFMTPIGYQTNTMVYSAGQYKFIDFFKVGIGLNLLFWLAASFLIPLFYGMI</sequence>
<evidence type="ECO:0000256" key="2">
    <source>
        <dbReference type="ARBA" id="ARBA00022448"/>
    </source>
</evidence>
<keyword evidence="6 7" id="KW-0472">Membrane</keyword>
<comment type="subcellular location">
    <subcellularLocation>
        <location evidence="1">Membrane</location>
        <topology evidence="1">Multi-pass membrane protein</topology>
    </subcellularLocation>
</comment>
<dbReference type="Pfam" id="PF03600">
    <property type="entry name" value="CitMHS"/>
    <property type="match status" value="1"/>
</dbReference>
<feature type="domain" description="RCK C-terminal" evidence="8">
    <location>
        <begin position="300"/>
        <end position="384"/>
    </location>
</feature>
<feature type="domain" description="RCK C-terminal" evidence="8">
    <location>
        <begin position="208"/>
        <end position="292"/>
    </location>
</feature>
<keyword evidence="3 7" id="KW-0812">Transmembrane</keyword>
<feature type="transmembrane region" description="Helical" evidence="7">
    <location>
        <begin position="411"/>
        <end position="440"/>
    </location>
</feature>
<evidence type="ECO:0000256" key="4">
    <source>
        <dbReference type="ARBA" id="ARBA00022737"/>
    </source>
</evidence>
<protein>
    <submittedName>
        <fullName evidence="9">TrkA-C domain-containing protein</fullName>
    </submittedName>
</protein>
<dbReference type="GO" id="GO:0006813">
    <property type="term" value="P:potassium ion transport"/>
    <property type="evidence" value="ECO:0007669"/>
    <property type="project" value="InterPro"/>
</dbReference>
<evidence type="ECO:0000313" key="9">
    <source>
        <dbReference type="EMBL" id="SHE29463.1"/>
    </source>
</evidence>
<dbReference type="Pfam" id="PF02080">
    <property type="entry name" value="TrkA_C"/>
    <property type="match status" value="2"/>
</dbReference>
<proteinExistence type="predicted"/>
<dbReference type="PANTHER" id="PTHR43652">
    <property type="entry name" value="BASIC AMINO ACID ANTIPORTER YFCC-RELATED"/>
    <property type="match status" value="1"/>
</dbReference>
<dbReference type="InterPro" id="IPR036721">
    <property type="entry name" value="RCK_C_sf"/>
</dbReference>
<dbReference type="InterPro" id="IPR004680">
    <property type="entry name" value="Cit_transptr-like_dom"/>
</dbReference>
<dbReference type="SUPFAM" id="SSF116726">
    <property type="entry name" value="TrkA C-terminal domain-like"/>
    <property type="match status" value="2"/>
</dbReference>
<accession>A0A1M4SB53</accession>
<feature type="transmembrane region" description="Helical" evidence="7">
    <location>
        <begin position="173"/>
        <end position="195"/>
    </location>
</feature>
<dbReference type="InterPro" id="IPR051679">
    <property type="entry name" value="DASS-Related_Transporters"/>
</dbReference>
<name>A0A1M4SB53_9FLAO</name>
<evidence type="ECO:0000256" key="7">
    <source>
        <dbReference type="SAM" id="Phobius"/>
    </source>
</evidence>
<dbReference type="InterPro" id="IPR006037">
    <property type="entry name" value="RCK_C"/>
</dbReference>
<dbReference type="GO" id="GO:0005886">
    <property type="term" value="C:plasma membrane"/>
    <property type="evidence" value="ECO:0007669"/>
    <property type="project" value="TreeGrafter"/>
</dbReference>
<gene>
    <name evidence="9" type="ORF">SAMN05444278_10167</name>
</gene>
<keyword evidence="4" id="KW-0677">Repeat</keyword>
<dbReference type="OrthoDB" id="9765532at2"/>
<keyword evidence="2" id="KW-0813">Transport</keyword>
<dbReference type="InterPro" id="IPR031312">
    <property type="entry name" value="Na/sul_symport_CS"/>
</dbReference>
<feature type="transmembrane region" description="Helical" evidence="7">
    <location>
        <begin position="575"/>
        <end position="595"/>
    </location>
</feature>
<evidence type="ECO:0000256" key="6">
    <source>
        <dbReference type="ARBA" id="ARBA00023136"/>
    </source>
</evidence>
<dbReference type="GO" id="GO:0008324">
    <property type="term" value="F:monoatomic cation transmembrane transporter activity"/>
    <property type="evidence" value="ECO:0007669"/>
    <property type="project" value="InterPro"/>
</dbReference>
<evidence type="ECO:0000259" key="8">
    <source>
        <dbReference type="PROSITE" id="PS51202"/>
    </source>
</evidence>